<name>A0ACB8XW31_9ASTR</name>
<keyword evidence="2" id="KW-1185">Reference proteome</keyword>
<reference evidence="1 2" key="2">
    <citation type="journal article" date="2022" name="Mol. Ecol. Resour.">
        <title>The genomes of chicory, endive, great burdock and yacon provide insights into Asteraceae paleo-polyploidization history and plant inulin production.</title>
        <authorList>
            <person name="Fan W."/>
            <person name="Wang S."/>
            <person name="Wang H."/>
            <person name="Wang A."/>
            <person name="Jiang F."/>
            <person name="Liu H."/>
            <person name="Zhao H."/>
            <person name="Xu D."/>
            <person name="Zhang Y."/>
        </authorList>
    </citation>
    <scope>NUCLEOTIDE SEQUENCE [LARGE SCALE GENOMIC DNA]</scope>
    <source>
        <strain evidence="2">cv. Yunnan</strain>
        <tissue evidence="1">Leaves</tissue>
    </source>
</reference>
<organism evidence="1 2">
    <name type="scientific">Smallanthus sonchifolius</name>
    <dbReference type="NCBI Taxonomy" id="185202"/>
    <lineage>
        <taxon>Eukaryota</taxon>
        <taxon>Viridiplantae</taxon>
        <taxon>Streptophyta</taxon>
        <taxon>Embryophyta</taxon>
        <taxon>Tracheophyta</taxon>
        <taxon>Spermatophyta</taxon>
        <taxon>Magnoliopsida</taxon>
        <taxon>eudicotyledons</taxon>
        <taxon>Gunneridae</taxon>
        <taxon>Pentapetalae</taxon>
        <taxon>asterids</taxon>
        <taxon>campanulids</taxon>
        <taxon>Asterales</taxon>
        <taxon>Asteraceae</taxon>
        <taxon>Asteroideae</taxon>
        <taxon>Heliantheae alliance</taxon>
        <taxon>Millerieae</taxon>
        <taxon>Smallanthus</taxon>
    </lineage>
</organism>
<dbReference type="EMBL" id="CM042046">
    <property type="protein sequence ID" value="KAI3675683.1"/>
    <property type="molecule type" value="Genomic_DNA"/>
</dbReference>
<protein>
    <submittedName>
        <fullName evidence="1">Uncharacterized protein</fullName>
    </submittedName>
</protein>
<comment type="caution">
    <text evidence="1">The sequence shown here is derived from an EMBL/GenBank/DDBJ whole genome shotgun (WGS) entry which is preliminary data.</text>
</comment>
<accession>A0ACB8XW31</accession>
<reference evidence="2" key="1">
    <citation type="journal article" date="2022" name="Mol. Ecol. Resour.">
        <title>The genomes of chicory, endive, great burdock and yacon provide insights into Asteraceae palaeo-polyploidization history and plant inulin production.</title>
        <authorList>
            <person name="Fan W."/>
            <person name="Wang S."/>
            <person name="Wang H."/>
            <person name="Wang A."/>
            <person name="Jiang F."/>
            <person name="Liu H."/>
            <person name="Zhao H."/>
            <person name="Xu D."/>
            <person name="Zhang Y."/>
        </authorList>
    </citation>
    <scope>NUCLEOTIDE SEQUENCE [LARGE SCALE GENOMIC DNA]</scope>
    <source>
        <strain evidence="2">cv. Yunnan</strain>
    </source>
</reference>
<evidence type="ECO:0000313" key="1">
    <source>
        <dbReference type="EMBL" id="KAI3675683.1"/>
    </source>
</evidence>
<dbReference type="Proteomes" id="UP001056120">
    <property type="component" value="Linkage Group LG29"/>
</dbReference>
<proteinExistence type="predicted"/>
<gene>
    <name evidence="1" type="ORF">L1987_85275</name>
</gene>
<evidence type="ECO:0000313" key="2">
    <source>
        <dbReference type="Proteomes" id="UP001056120"/>
    </source>
</evidence>
<sequence>MVSHSQVTRETHFHKYAKPHNKIQCLPKYQTLNKPKSRTPNSIVNGRQFVREMIDQGNKNAYENELKFGYGMNQMDTGVLPMYVPSVLTDPIPPADSGLTTLPISRKRSRDLCSVDPAVLSFPNGQFVNLNGLNNNGIFTFLGNNISMQIYQQQLEIDQFVAQHTEKMRSEIEATRRRNTMRLIAFADEGINRLRSKEDEIVKIGRLNSALEEKVKSLSVDNQIWQQMAQTNEATANVLRRNLHQILIQIQQQNNAGRVTGESCCGSNYDGESHHRRTLGELNIQNGGNDGDARSGDNNGRLKRWCRNCGKEELCVLLLPCRHLCVCTACESSINVCPICKSTKNASLHVNMNSF</sequence>